<comment type="caution">
    <text evidence="2">The sequence shown here is derived from an EMBL/GenBank/DDBJ whole genome shotgun (WGS) entry which is preliminary data.</text>
</comment>
<dbReference type="Proteomes" id="UP001058974">
    <property type="component" value="Chromosome 1"/>
</dbReference>
<protein>
    <submittedName>
        <fullName evidence="2">Uncharacterized protein</fullName>
    </submittedName>
</protein>
<gene>
    <name evidence="2" type="ORF">KIW84_012295</name>
</gene>
<feature type="compositionally biased region" description="Basic and acidic residues" evidence="1">
    <location>
        <begin position="156"/>
        <end position="195"/>
    </location>
</feature>
<accession>A0A9D5BH65</accession>
<organism evidence="2 3">
    <name type="scientific">Pisum sativum</name>
    <name type="common">Garden pea</name>
    <name type="synonym">Lathyrus oleraceus</name>
    <dbReference type="NCBI Taxonomy" id="3888"/>
    <lineage>
        <taxon>Eukaryota</taxon>
        <taxon>Viridiplantae</taxon>
        <taxon>Streptophyta</taxon>
        <taxon>Embryophyta</taxon>
        <taxon>Tracheophyta</taxon>
        <taxon>Spermatophyta</taxon>
        <taxon>Magnoliopsida</taxon>
        <taxon>eudicotyledons</taxon>
        <taxon>Gunneridae</taxon>
        <taxon>Pentapetalae</taxon>
        <taxon>rosids</taxon>
        <taxon>fabids</taxon>
        <taxon>Fabales</taxon>
        <taxon>Fabaceae</taxon>
        <taxon>Papilionoideae</taxon>
        <taxon>50 kb inversion clade</taxon>
        <taxon>NPAAA clade</taxon>
        <taxon>Hologalegina</taxon>
        <taxon>IRL clade</taxon>
        <taxon>Fabeae</taxon>
        <taxon>Lathyrus</taxon>
    </lineage>
</organism>
<evidence type="ECO:0000313" key="2">
    <source>
        <dbReference type="EMBL" id="KAI5443593.1"/>
    </source>
</evidence>
<proteinExistence type="predicted"/>
<dbReference type="AlphaFoldDB" id="A0A9D5BH65"/>
<feature type="compositionally biased region" description="Basic residues" evidence="1">
    <location>
        <begin position="202"/>
        <end position="215"/>
    </location>
</feature>
<reference evidence="2 3" key="1">
    <citation type="journal article" date="2022" name="Nat. Genet.">
        <title>Improved pea reference genome and pan-genome highlight genomic features and evolutionary characteristics.</title>
        <authorList>
            <person name="Yang T."/>
            <person name="Liu R."/>
            <person name="Luo Y."/>
            <person name="Hu S."/>
            <person name="Wang D."/>
            <person name="Wang C."/>
            <person name="Pandey M.K."/>
            <person name="Ge S."/>
            <person name="Xu Q."/>
            <person name="Li N."/>
            <person name="Li G."/>
            <person name="Huang Y."/>
            <person name="Saxena R.K."/>
            <person name="Ji Y."/>
            <person name="Li M."/>
            <person name="Yan X."/>
            <person name="He Y."/>
            <person name="Liu Y."/>
            <person name="Wang X."/>
            <person name="Xiang C."/>
            <person name="Varshney R.K."/>
            <person name="Ding H."/>
            <person name="Gao S."/>
            <person name="Zong X."/>
        </authorList>
    </citation>
    <scope>NUCLEOTIDE SEQUENCE [LARGE SCALE GENOMIC DNA]</scope>
    <source>
        <strain evidence="2 3">cv. Zhongwan 6</strain>
    </source>
</reference>
<dbReference type="Gramene" id="Psat01G0229500-T1">
    <property type="protein sequence ID" value="KAI5443593.1"/>
    <property type="gene ID" value="KIW84_012295"/>
</dbReference>
<dbReference type="Gramene" id="Psat1g089240.1">
    <property type="protein sequence ID" value="Psat1g089240.1.cds"/>
    <property type="gene ID" value="Psat1g089240"/>
</dbReference>
<evidence type="ECO:0000313" key="3">
    <source>
        <dbReference type="Proteomes" id="UP001058974"/>
    </source>
</evidence>
<dbReference type="Gramene" id="PSAT_LOCUS6019_t1">
    <property type="protein sequence ID" value="CAL5185603.1"/>
    <property type="gene ID" value="PSAT_LOCUS6019"/>
</dbReference>
<sequence length="215" mass="24747">MVFCDYCLKNVTGEIIDDGYLCCGDCGKVLEDHRFSQKTVFCDHCCENVSRIRLDDGPLFCGDCGLLLEDSVLVGESRRARTVAKKVDDYISSECRFFHRNIERWECENREYLEELAAKEKIAKKAFESFFRNCSNDSLAARDKLAQSAVESLAKSRKEQAQTRENLKKVASENDNISESKSKEMGSFDEFKHTSYQENGGRKKRQRRFAPRICK</sequence>
<feature type="region of interest" description="Disordered" evidence="1">
    <location>
        <begin position="156"/>
        <end position="215"/>
    </location>
</feature>
<evidence type="ECO:0000256" key="1">
    <source>
        <dbReference type="SAM" id="MobiDB-lite"/>
    </source>
</evidence>
<dbReference type="OrthoDB" id="10392648at2759"/>
<dbReference type="EMBL" id="JAMSHJ010000001">
    <property type="protein sequence ID" value="KAI5443593.1"/>
    <property type="molecule type" value="Genomic_DNA"/>
</dbReference>
<keyword evidence="3" id="KW-1185">Reference proteome</keyword>
<name>A0A9D5BH65_PEA</name>